<accession>A0AAI8MHM0</accession>
<evidence type="ECO:0000256" key="1">
    <source>
        <dbReference type="SAM" id="MobiDB-lite"/>
    </source>
</evidence>
<dbReference type="RefSeq" id="WP_015687903.1">
    <property type="nucleotide sequence ID" value="NC_017082.1"/>
</dbReference>
<evidence type="ECO:0000256" key="2">
    <source>
        <dbReference type="SAM" id="SignalP"/>
    </source>
</evidence>
<evidence type="ECO:0000313" key="4">
    <source>
        <dbReference type="Proteomes" id="UP000007886"/>
    </source>
</evidence>
<dbReference type="Proteomes" id="UP000007886">
    <property type="component" value="Chromosome"/>
</dbReference>
<name>A0AAI8MHM0_9BRAD</name>
<feature type="chain" id="PRO_5042587571" evidence="2">
    <location>
        <begin position="22"/>
        <end position="200"/>
    </location>
</feature>
<reference evidence="3 4" key="1">
    <citation type="journal article" date="2012" name="Microbes Environ.">
        <title>Complete genome sequence of Bradyrhizobium sp. S23321: insights into symbiosis evolution in soil oligotrophs.</title>
        <authorList>
            <person name="Okubo T."/>
            <person name="Tsukui T."/>
            <person name="Maita H."/>
            <person name="Okamoto S."/>
            <person name="Oshima K."/>
            <person name="Fujisawa T."/>
            <person name="Saito A."/>
            <person name="Futamata H."/>
            <person name="Hattori R."/>
            <person name="Shimomura Y."/>
            <person name="Haruta S."/>
            <person name="Morimoto S."/>
            <person name="Wang Y."/>
            <person name="Sakai Y."/>
            <person name="Hattori M."/>
            <person name="Aizawa S."/>
            <person name="Nagashima K.V.P."/>
            <person name="Masuda S."/>
            <person name="Hattori T."/>
            <person name="Yamashita A."/>
            <person name="Bao Z."/>
            <person name="Hayatsu M."/>
            <person name="Kajiya-Kanegae H."/>
            <person name="Yoshinaga I."/>
            <person name="Sakamoto K."/>
            <person name="Toyota K."/>
            <person name="Nakao M."/>
            <person name="Kohara M."/>
            <person name="Anda M."/>
            <person name="Niwa R."/>
            <person name="Jung-Hwan P."/>
            <person name="Sameshima-Saito R."/>
            <person name="Tokuda S."/>
            <person name="Yamamoto S."/>
            <person name="Yamamoto S."/>
            <person name="Yokoyama T."/>
            <person name="Akutsu T."/>
            <person name="Nakamura Y."/>
            <person name="Nakahira-Yanaka Y."/>
            <person name="Takada Hoshino Y."/>
            <person name="Hirakawa H."/>
            <person name="Mitsui H."/>
            <person name="Terasawa K."/>
            <person name="Itakura M."/>
            <person name="Sato S."/>
            <person name="Ikeda-Ohtsubo W."/>
            <person name="Sakakura N."/>
            <person name="Kaminuma E."/>
            <person name="Minamisawa K."/>
        </authorList>
    </citation>
    <scope>NUCLEOTIDE SEQUENCE [LARGE SCALE GENOMIC DNA]</scope>
    <source>
        <strain evidence="3 4">S23321</strain>
    </source>
</reference>
<protein>
    <submittedName>
        <fullName evidence="3">Uncharacterized protein</fullName>
    </submittedName>
</protein>
<sequence length="200" mass="21148">MLARIVLGAVTAAVTIAPAVAGGMNADEARRFVAGKVFAFTCFDGTRGAGRILEDLGAAGAVQFSGAGPVKHLRLPGNTLQIRGQNVCASIKGIPFEPCFNLEKTDDRSFRGSVSGMGFAYCDFHHQGGNQMLMARAVARPRSLRASEHTGSVGAPNTEVAARVETPRVESTRLEPVKSEPAKSEPAKNDAPLELRRSTQ</sequence>
<dbReference type="AlphaFoldDB" id="A0AAI8MHM0"/>
<gene>
    <name evidence="3" type="ORF">S23_54370</name>
</gene>
<keyword evidence="4" id="KW-1185">Reference proteome</keyword>
<proteinExistence type="predicted"/>
<feature type="region of interest" description="Disordered" evidence="1">
    <location>
        <begin position="143"/>
        <end position="200"/>
    </location>
</feature>
<dbReference type="KEGG" id="brs:S23_54370"/>
<feature type="compositionally biased region" description="Basic and acidic residues" evidence="1">
    <location>
        <begin position="165"/>
        <end position="200"/>
    </location>
</feature>
<organism evidence="3 4">
    <name type="scientific">Bradyrhizobium cosmicum</name>
    <dbReference type="NCBI Taxonomy" id="1404864"/>
    <lineage>
        <taxon>Bacteria</taxon>
        <taxon>Pseudomonadati</taxon>
        <taxon>Pseudomonadota</taxon>
        <taxon>Alphaproteobacteria</taxon>
        <taxon>Hyphomicrobiales</taxon>
        <taxon>Nitrobacteraceae</taxon>
        <taxon>Bradyrhizobium</taxon>
    </lineage>
</organism>
<keyword evidence="2" id="KW-0732">Signal</keyword>
<evidence type="ECO:0000313" key="3">
    <source>
        <dbReference type="EMBL" id="BAL78629.1"/>
    </source>
</evidence>
<dbReference type="EMBL" id="AP012279">
    <property type="protein sequence ID" value="BAL78629.1"/>
    <property type="molecule type" value="Genomic_DNA"/>
</dbReference>
<feature type="signal peptide" evidence="2">
    <location>
        <begin position="1"/>
        <end position="21"/>
    </location>
</feature>